<dbReference type="RefSeq" id="WP_175197325.1">
    <property type="nucleotide sequence ID" value="NZ_CADIKL010000035.1"/>
</dbReference>
<reference evidence="1 2" key="1">
    <citation type="submission" date="2020-04" db="EMBL/GenBank/DDBJ databases">
        <authorList>
            <person name="De Canck E."/>
        </authorList>
    </citation>
    <scope>NUCLEOTIDE SEQUENCE [LARGE SCALE GENOMIC DNA]</scope>
    <source>
        <strain evidence="1 2">LMG 28688</strain>
    </source>
</reference>
<dbReference type="InterPro" id="IPR021234">
    <property type="entry name" value="DUF2827"/>
</dbReference>
<proteinExistence type="predicted"/>
<dbReference type="Pfam" id="PF10933">
    <property type="entry name" value="DUF2827"/>
    <property type="match status" value="1"/>
</dbReference>
<keyword evidence="2" id="KW-1185">Reference proteome</keyword>
<evidence type="ECO:0008006" key="3">
    <source>
        <dbReference type="Google" id="ProtNLM"/>
    </source>
</evidence>
<dbReference type="AlphaFoldDB" id="A0A6J5GLW7"/>
<dbReference type="EMBL" id="CADIKL010000035">
    <property type="protein sequence ID" value="CAB3801764.1"/>
    <property type="molecule type" value="Genomic_DNA"/>
</dbReference>
<evidence type="ECO:0000313" key="2">
    <source>
        <dbReference type="Proteomes" id="UP000494119"/>
    </source>
</evidence>
<protein>
    <recommendedName>
        <fullName evidence="3">DUF2827 domain-containing protein</fullName>
    </recommendedName>
</protein>
<accession>A0A6J5GLW7</accession>
<name>A0A6J5GLW7_9BURK</name>
<sequence length="385" mass="42938">MRIGISVLSHEGQSIWQNGLGQNVIFIAQAFQRLPFVESVVLIDVGSEQRLPQPVDAIAPGLTLLTQQEATDAVDVVIEMAGALDNAWLDLMRARGRKVVYYCCGQPYVGLVEPVVFNKPVHTSRPDRCDEIWVVSKDRLHVPMMRTLHRCPVHVVPYVWHSGFLQARIAELAQHGLEYGYDTERSRGAREAAGGALRVAIFEPNISVVKCSSIPMLACDEAYRADRASVAALHALNTLHMKDHLTMLHLANSLDLVREHRATFHGRHDIAGFMSQHTDAVVAHQWDNDQNYSYLDVLHGDYPLIHNSPWLASFGAGYYYPGFDAHEGGQQLIAAARTHDAGLAAYRARTRAVFDAVDPYNEENLHGYAQRLQALVEHAPTRRSV</sequence>
<dbReference type="Proteomes" id="UP000494119">
    <property type="component" value="Unassembled WGS sequence"/>
</dbReference>
<evidence type="ECO:0000313" key="1">
    <source>
        <dbReference type="EMBL" id="CAB3801764.1"/>
    </source>
</evidence>
<organism evidence="1 2">
    <name type="scientific">Paraburkholderia caffeinitolerans</name>
    <dbReference type="NCBI Taxonomy" id="1723730"/>
    <lineage>
        <taxon>Bacteria</taxon>
        <taxon>Pseudomonadati</taxon>
        <taxon>Pseudomonadota</taxon>
        <taxon>Betaproteobacteria</taxon>
        <taxon>Burkholderiales</taxon>
        <taxon>Burkholderiaceae</taxon>
        <taxon>Paraburkholderia</taxon>
    </lineage>
</organism>
<gene>
    <name evidence="1" type="ORF">LMG28688_05436</name>
</gene>